<feature type="transmembrane region" description="Helical" evidence="5">
    <location>
        <begin position="165"/>
        <end position="189"/>
    </location>
</feature>
<evidence type="ECO:0000256" key="5">
    <source>
        <dbReference type="SAM" id="Phobius"/>
    </source>
</evidence>
<feature type="transmembrane region" description="Helical" evidence="5">
    <location>
        <begin position="378"/>
        <end position="399"/>
    </location>
</feature>
<dbReference type="PIRSF" id="PIRSF006060">
    <property type="entry name" value="AA_transporter"/>
    <property type="match status" value="1"/>
</dbReference>
<feature type="transmembrane region" description="Helical" evidence="5">
    <location>
        <begin position="449"/>
        <end position="472"/>
    </location>
</feature>
<dbReference type="Gene3D" id="1.20.1740.10">
    <property type="entry name" value="Amino acid/polyamine transporter I"/>
    <property type="match status" value="1"/>
</dbReference>
<evidence type="ECO:0000313" key="8">
    <source>
        <dbReference type="Proteomes" id="UP000249789"/>
    </source>
</evidence>
<keyword evidence="4 5" id="KW-0472">Membrane</keyword>
<protein>
    <submittedName>
        <fullName evidence="7">Proline-specific permease</fullName>
    </submittedName>
</protein>
<name>A0A8G1VSA7_9EURO</name>
<dbReference type="GO" id="GO:0016020">
    <property type="term" value="C:membrane"/>
    <property type="evidence" value="ECO:0007669"/>
    <property type="project" value="UniProtKB-SubCell"/>
</dbReference>
<dbReference type="Pfam" id="PF00324">
    <property type="entry name" value="AA_permease"/>
    <property type="match status" value="1"/>
</dbReference>
<accession>A0A8G1VSA7</accession>
<feature type="transmembrane region" description="Helical" evidence="5">
    <location>
        <begin position="405"/>
        <end position="428"/>
    </location>
</feature>
<keyword evidence="2 5" id="KW-0812">Transmembrane</keyword>
<comment type="subcellular location">
    <subcellularLocation>
        <location evidence="1">Membrane</location>
        <topology evidence="1">Multi-pass membrane protein</topology>
    </subcellularLocation>
</comment>
<gene>
    <name evidence="7" type="ORF">BO72DRAFT_504633</name>
</gene>
<feature type="transmembrane region" description="Helical" evidence="5">
    <location>
        <begin position="330"/>
        <end position="349"/>
    </location>
</feature>
<dbReference type="VEuPathDB" id="FungiDB:BO72DRAFT_504633"/>
<keyword evidence="3 5" id="KW-1133">Transmembrane helix</keyword>
<keyword evidence="8" id="KW-1185">Reference proteome</keyword>
<organism evidence="7 8">
    <name type="scientific">Aspergillus fijiensis CBS 313.89</name>
    <dbReference type="NCBI Taxonomy" id="1448319"/>
    <lineage>
        <taxon>Eukaryota</taxon>
        <taxon>Fungi</taxon>
        <taxon>Dikarya</taxon>
        <taxon>Ascomycota</taxon>
        <taxon>Pezizomycotina</taxon>
        <taxon>Eurotiomycetes</taxon>
        <taxon>Eurotiomycetidae</taxon>
        <taxon>Eurotiales</taxon>
        <taxon>Aspergillaceae</taxon>
        <taxon>Aspergillus</taxon>
    </lineage>
</organism>
<dbReference type="GeneID" id="63866493"/>
<dbReference type="GO" id="GO:0015171">
    <property type="term" value="F:amino acid transmembrane transporter activity"/>
    <property type="evidence" value="ECO:0007669"/>
    <property type="project" value="TreeGrafter"/>
</dbReference>
<evidence type="ECO:0000256" key="2">
    <source>
        <dbReference type="ARBA" id="ARBA00022692"/>
    </source>
</evidence>
<evidence type="ECO:0000256" key="3">
    <source>
        <dbReference type="ARBA" id="ARBA00022989"/>
    </source>
</evidence>
<feature type="transmembrane region" description="Helical" evidence="5">
    <location>
        <begin position="54"/>
        <end position="73"/>
    </location>
</feature>
<dbReference type="Proteomes" id="UP000249789">
    <property type="component" value="Unassembled WGS sequence"/>
</dbReference>
<reference evidence="7 8" key="1">
    <citation type="submission" date="2018-02" db="EMBL/GenBank/DDBJ databases">
        <title>The genomes of Aspergillus section Nigri reveals drivers in fungal speciation.</title>
        <authorList>
            <consortium name="DOE Joint Genome Institute"/>
            <person name="Vesth T.C."/>
            <person name="Nybo J."/>
            <person name="Theobald S."/>
            <person name="Brandl J."/>
            <person name="Frisvad J.C."/>
            <person name="Nielsen K.F."/>
            <person name="Lyhne E.K."/>
            <person name="Kogle M.E."/>
            <person name="Kuo A."/>
            <person name="Riley R."/>
            <person name="Clum A."/>
            <person name="Nolan M."/>
            <person name="Lipzen A."/>
            <person name="Salamov A."/>
            <person name="Henrissat B."/>
            <person name="Wiebenga A."/>
            <person name="De vries R.P."/>
            <person name="Grigoriev I.V."/>
            <person name="Mortensen U.H."/>
            <person name="Andersen M.R."/>
            <person name="Baker S.E."/>
        </authorList>
    </citation>
    <scope>NUCLEOTIDE SEQUENCE [LARGE SCALE GENOMIC DNA]</scope>
    <source>
        <strain evidence="7 8">CBS 313.89</strain>
    </source>
</reference>
<dbReference type="PANTHER" id="PTHR43341:SF4">
    <property type="entry name" value="ARGININE PERMEASE CAN1-RELATED"/>
    <property type="match status" value="1"/>
</dbReference>
<dbReference type="EMBL" id="KZ824737">
    <property type="protein sequence ID" value="RAK71055.1"/>
    <property type="molecule type" value="Genomic_DNA"/>
</dbReference>
<proteinExistence type="predicted"/>
<dbReference type="PANTHER" id="PTHR43341">
    <property type="entry name" value="AMINO ACID PERMEASE"/>
    <property type="match status" value="1"/>
</dbReference>
<feature type="transmembrane region" description="Helical" evidence="5">
    <location>
        <begin position="484"/>
        <end position="503"/>
    </location>
</feature>
<dbReference type="AlphaFoldDB" id="A0A8G1VSA7"/>
<feature type="transmembrane region" description="Helical" evidence="5">
    <location>
        <begin position="277"/>
        <end position="297"/>
    </location>
</feature>
<dbReference type="OrthoDB" id="3900342at2759"/>
<dbReference type="RefSeq" id="XP_040795067.1">
    <property type="nucleotide sequence ID" value="XM_040949160.1"/>
</dbReference>
<feature type="domain" description="Amino acid permease/ SLC12A" evidence="6">
    <location>
        <begin position="55"/>
        <end position="510"/>
    </location>
</feature>
<evidence type="ECO:0000256" key="4">
    <source>
        <dbReference type="ARBA" id="ARBA00023136"/>
    </source>
</evidence>
<feature type="transmembrane region" description="Helical" evidence="5">
    <location>
        <begin position="85"/>
        <end position="103"/>
    </location>
</feature>
<evidence type="ECO:0000313" key="7">
    <source>
        <dbReference type="EMBL" id="RAK71055.1"/>
    </source>
</evidence>
<evidence type="ECO:0000259" key="6">
    <source>
        <dbReference type="Pfam" id="PF00324"/>
    </source>
</evidence>
<dbReference type="InterPro" id="IPR004841">
    <property type="entry name" value="AA-permease/SLC12A_dom"/>
</dbReference>
<dbReference type="InterPro" id="IPR050524">
    <property type="entry name" value="APC_YAT"/>
</dbReference>
<feature type="transmembrane region" description="Helical" evidence="5">
    <location>
        <begin position="136"/>
        <end position="158"/>
    </location>
</feature>
<sequence length="553" mass="59926">MEHEENHLGGDNVASCKLEEKRFDLEPTLSVAEGQVDADETTHGDLHRTLSPRMIHVISLGSSIGSGLFIATGKALAEGGPGNMFLGYLVVCLGVWANLQTLTEMTIAFPTSGNYIDYADRWVDPALAFGAGFAEWLGWTSVFASEGTFLVILVNFWAEGVVPEAALLTIFLVVCFVVFLMPNSFFGWLEYIGSLVKAFLFVFITIISLAIIGGAGPTGYVRDGSTWTDLPAFKNSFGGFSNAALLAIWAVGDQVFIGVMAGEAESPRYSMAHASNLIPWRVAVFYLVSVVLVSLIVPSTDSRLLGGSSVASSPFVIAVQDAGIPGVPDLINACMIIGILAIALECIFLPSRILRTMSLQGLLPAFVAQVDKKGRPRWALAITAVAGVALTYMSLSAGGTEVLNWLIAITSASFFSNWAIIAVTSFRFRAAMRAQQSPLFETPYAWQSLLWPLAPVTSLAVSSVLLVCLLYTSIKPVVSGFTAYSFFSATIGLILIVVFTIAYKILRRTPWRDPATADLVTGLRELSAEELEMLDTYYGRPLWRRLGTYLRVW</sequence>
<evidence type="ECO:0000256" key="1">
    <source>
        <dbReference type="ARBA" id="ARBA00004141"/>
    </source>
</evidence>
<feature type="transmembrane region" description="Helical" evidence="5">
    <location>
        <begin position="195"/>
        <end position="216"/>
    </location>
</feature>